<evidence type="ECO:0000256" key="1">
    <source>
        <dbReference type="SAM" id="MobiDB-lite"/>
    </source>
</evidence>
<evidence type="ECO:0000256" key="2">
    <source>
        <dbReference type="SAM" id="SignalP"/>
    </source>
</evidence>
<gene>
    <name evidence="3" type="ORF">ACEZDE_17915</name>
</gene>
<organism evidence="3 4">
    <name type="scientific">Streptacidiphilus cavernicola</name>
    <dbReference type="NCBI Taxonomy" id="3342716"/>
    <lineage>
        <taxon>Bacteria</taxon>
        <taxon>Bacillati</taxon>
        <taxon>Actinomycetota</taxon>
        <taxon>Actinomycetes</taxon>
        <taxon>Kitasatosporales</taxon>
        <taxon>Streptomycetaceae</taxon>
        <taxon>Streptacidiphilus</taxon>
    </lineage>
</organism>
<feature type="chain" id="PRO_5047380872" description="DUF3558 domain-containing protein" evidence="2">
    <location>
        <begin position="25"/>
        <end position="208"/>
    </location>
</feature>
<evidence type="ECO:0008006" key="5">
    <source>
        <dbReference type="Google" id="ProtNLM"/>
    </source>
</evidence>
<evidence type="ECO:0000313" key="4">
    <source>
        <dbReference type="Proteomes" id="UP001592531"/>
    </source>
</evidence>
<dbReference type="PROSITE" id="PS51257">
    <property type="entry name" value="PROKAR_LIPOPROTEIN"/>
    <property type="match status" value="1"/>
</dbReference>
<dbReference type="Proteomes" id="UP001592531">
    <property type="component" value="Unassembled WGS sequence"/>
</dbReference>
<protein>
    <recommendedName>
        <fullName evidence="5">DUF3558 domain-containing protein</fullName>
    </recommendedName>
</protein>
<sequence length="208" mass="21401">MVGRRRINPVVAVAALALAPALVAGVAGCGGPRAGDPGPVALVSAPGSPSTPGAEPGTGATVPDRCPAGMPKTLVTNEPGADHSLVPQSADRLRLCAYRPTDADPAPVRLAVQVLVTDPAVVERLRSALDRAEPPPSGTYNCPAVRGYAVLEVFSDTARTRMVEVDQQLDGCRPATNGRYEAWSGPAAPAEVVTSLLPAAYRNEAPRQ</sequence>
<keyword evidence="4" id="KW-1185">Reference proteome</keyword>
<reference evidence="3 4" key="1">
    <citation type="submission" date="2024-09" db="EMBL/GenBank/DDBJ databases">
        <authorList>
            <person name="Lee S.D."/>
        </authorList>
    </citation>
    <scope>NUCLEOTIDE SEQUENCE [LARGE SCALE GENOMIC DNA]</scope>
    <source>
        <strain evidence="3 4">N8-3</strain>
    </source>
</reference>
<accession>A0ABV6VXP8</accession>
<dbReference type="RefSeq" id="WP_380537290.1">
    <property type="nucleotide sequence ID" value="NZ_JBHFAB010000012.1"/>
</dbReference>
<feature type="region of interest" description="Disordered" evidence="1">
    <location>
        <begin position="39"/>
        <end position="64"/>
    </location>
</feature>
<feature type="signal peptide" evidence="2">
    <location>
        <begin position="1"/>
        <end position="24"/>
    </location>
</feature>
<keyword evidence="2" id="KW-0732">Signal</keyword>
<evidence type="ECO:0000313" key="3">
    <source>
        <dbReference type="EMBL" id="MFC1418496.1"/>
    </source>
</evidence>
<proteinExistence type="predicted"/>
<dbReference type="EMBL" id="JBHFAB010000012">
    <property type="protein sequence ID" value="MFC1418496.1"/>
    <property type="molecule type" value="Genomic_DNA"/>
</dbReference>
<name>A0ABV6VXP8_9ACTN</name>
<comment type="caution">
    <text evidence="3">The sequence shown here is derived from an EMBL/GenBank/DDBJ whole genome shotgun (WGS) entry which is preliminary data.</text>
</comment>